<accession>A0A1H8V9F1</accession>
<evidence type="ECO:0000259" key="1">
    <source>
        <dbReference type="PROSITE" id="PS50926"/>
    </source>
</evidence>
<evidence type="ECO:0000313" key="3">
    <source>
        <dbReference type="Proteomes" id="UP000199126"/>
    </source>
</evidence>
<organism evidence="2 3">
    <name type="scientific">Halogranum amylolyticum</name>
    <dbReference type="NCBI Taxonomy" id="660520"/>
    <lineage>
        <taxon>Archaea</taxon>
        <taxon>Methanobacteriati</taxon>
        <taxon>Methanobacteriota</taxon>
        <taxon>Stenosarchaea group</taxon>
        <taxon>Halobacteria</taxon>
        <taxon>Halobacteriales</taxon>
        <taxon>Haloferacaceae</taxon>
    </lineage>
</organism>
<proteinExistence type="predicted"/>
<keyword evidence="3" id="KW-1185">Reference proteome</keyword>
<reference evidence="3" key="1">
    <citation type="submission" date="2016-10" db="EMBL/GenBank/DDBJ databases">
        <authorList>
            <person name="Varghese N."/>
            <person name="Submissions S."/>
        </authorList>
    </citation>
    <scope>NUCLEOTIDE SEQUENCE [LARGE SCALE GENOMIC DNA]</scope>
    <source>
        <strain evidence="3">CGMCC 1.10121</strain>
    </source>
</reference>
<feature type="domain" description="TRAM" evidence="1">
    <location>
        <begin position="70"/>
        <end position="129"/>
    </location>
</feature>
<dbReference type="SUPFAM" id="SSF50249">
    <property type="entry name" value="Nucleic acid-binding proteins"/>
    <property type="match status" value="1"/>
</dbReference>
<sequence>MQIPDNLLCLFSARVDEQRGSYVLEVPKEEVTTGDVQVGDVHRVAVFATDTTDDTPSTHEAVQNRESLAPVEKGDQRTVDIEDIGDQGDGIARTDRGYVLIIPDTEQGERVTVEVTDVSESVGFADVIERKPYYE</sequence>
<dbReference type="PROSITE" id="PS50926">
    <property type="entry name" value="TRAM"/>
    <property type="match status" value="1"/>
</dbReference>
<name>A0A1H8V9F1_9EURY</name>
<dbReference type="RefSeq" id="WP_089826953.1">
    <property type="nucleotide sequence ID" value="NZ_FODV01000015.1"/>
</dbReference>
<dbReference type="Gene3D" id="2.40.50.140">
    <property type="entry name" value="Nucleic acid-binding proteins"/>
    <property type="match status" value="1"/>
</dbReference>
<dbReference type="Proteomes" id="UP000199126">
    <property type="component" value="Unassembled WGS sequence"/>
</dbReference>
<gene>
    <name evidence="2" type="ORF">SAMN04487948_1154</name>
</gene>
<dbReference type="AlphaFoldDB" id="A0A1H8V9F1"/>
<dbReference type="InterPro" id="IPR012340">
    <property type="entry name" value="NA-bd_OB-fold"/>
</dbReference>
<dbReference type="InterPro" id="IPR002792">
    <property type="entry name" value="TRAM_dom"/>
</dbReference>
<dbReference type="Pfam" id="PF01938">
    <property type="entry name" value="TRAM"/>
    <property type="match status" value="1"/>
</dbReference>
<dbReference type="EMBL" id="FODV01000015">
    <property type="protein sequence ID" value="SEP11914.1"/>
    <property type="molecule type" value="Genomic_DNA"/>
</dbReference>
<evidence type="ECO:0000313" key="2">
    <source>
        <dbReference type="EMBL" id="SEP11914.1"/>
    </source>
</evidence>
<dbReference type="OrthoDB" id="28569at2157"/>
<protein>
    <submittedName>
        <fullName evidence="2">Predicted RNA-binding protein, contains TRAM domain</fullName>
    </submittedName>
</protein>